<accession>A0A243WLX9</accession>
<protein>
    <submittedName>
        <fullName evidence="7">MFS transporter</fullName>
    </submittedName>
</protein>
<evidence type="ECO:0000313" key="7">
    <source>
        <dbReference type="EMBL" id="OUJ76287.1"/>
    </source>
</evidence>
<dbReference type="RefSeq" id="WP_086592543.1">
    <property type="nucleotide sequence ID" value="NZ_MTSE01000001.1"/>
</dbReference>
<dbReference type="Proteomes" id="UP000194873">
    <property type="component" value="Unassembled WGS sequence"/>
</dbReference>
<evidence type="ECO:0000313" key="8">
    <source>
        <dbReference type="Proteomes" id="UP000194873"/>
    </source>
</evidence>
<feature type="transmembrane region" description="Helical" evidence="6">
    <location>
        <begin position="113"/>
        <end position="136"/>
    </location>
</feature>
<keyword evidence="8" id="KW-1185">Reference proteome</keyword>
<dbReference type="PANTHER" id="PTHR43702">
    <property type="entry name" value="L-FUCOSE-PROTON SYMPORTER"/>
    <property type="match status" value="1"/>
</dbReference>
<feature type="transmembrane region" description="Helical" evidence="6">
    <location>
        <begin position="156"/>
        <end position="176"/>
    </location>
</feature>
<proteinExistence type="predicted"/>
<feature type="transmembrane region" description="Helical" evidence="6">
    <location>
        <begin position="370"/>
        <end position="386"/>
    </location>
</feature>
<feature type="transmembrane region" description="Helical" evidence="6">
    <location>
        <begin position="87"/>
        <end position="107"/>
    </location>
</feature>
<evidence type="ECO:0000256" key="2">
    <source>
        <dbReference type="ARBA" id="ARBA00022475"/>
    </source>
</evidence>
<evidence type="ECO:0000256" key="1">
    <source>
        <dbReference type="ARBA" id="ARBA00004429"/>
    </source>
</evidence>
<gene>
    <name evidence="7" type="ORF">BXP70_03260</name>
</gene>
<comment type="caution">
    <text evidence="7">The sequence shown here is derived from an EMBL/GenBank/DDBJ whole genome shotgun (WGS) entry which is preliminary data.</text>
</comment>
<organism evidence="7 8">
    <name type="scientific">Hymenobacter crusticola</name>
    <dbReference type="NCBI Taxonomy" id="1770526"/>
    <lineage>
        <taxon>Bacteria</taxon>
        <taxon>Pseudomonadati</taxon>
        <taxon>Bacteroidota</taxon>
        <taxon>Cytophagia</taxon>
        <taxon>Cytophagales</taxon>
        <taxon>Hymenobacteraceae</taxon>
        <taxon>Hymenobacter</taxon>
    </lineage>
</organism>
<feature type="transmembrane region" description="Helical" evidence="6">
    <location>
        <begin position="312"/>
        <end position="331"/>
    </location>
</feature>
<feature type="transmembrane region" description="Helical" evidence="6">
    <location>
        <begin position="188"/>
        <end position="206"/>
    </location>
</feature>
<keyword evidence="2" id="KW-1003">Cell membrane</keyword>
<evidence type="ECO:0000256" key="5">
    <source>
        <dbReference type="ARBA" id="ARBA00023136"/>
    </source>
</evidence>
<dbReference type="Pfam" id="PF07690">
    <property type="entry name" value="MFS_1"/>
    <property type="match status" value="1"/>
</dbReference>
<keyword evidence="5 6" id="KW-0472">Membrane</keyword>
<dbReference type="AlphaFoldDB" id="A0A243WLX9"/>
<reference evidence="7 8" key="1">
    <citation type="submission" date="2017-01" db="EMBL/GenBank/DDBJ databases">
        <title>A new Hymenobacter.</title>
        <authorList>
            <person name="Liang Y."/>
            <person name="Feng F."/>
        </authorList>
    </citation>
    <scope>NUCLEOTIDE SEQUENCE [LARGE SCALE GENOMIC DNA]</scope>
    <source>
        <strain evidence="7">MIMBbqt21</strain>
    </source>
</reference>
<sequence length="420" mass="45230">MQPTATQTPPSAPFTEKRYLTTLVFVTSLFLLWGIAITMGDVLNKHFQNVLNVSKADSGLVQFSIFGAYAIMGIPAGLFMKRFGYKNGVLLGLGLYALGAFLFVPAANAQSFGFFRGALFVLACGLATLEAVAHPFMAALGEPATSDQRINFAQSFNGLGAVIGPLLGSYFILSGVHTNGDLTSVKTLYLIIGGVILTIAVAFSFVKVPALQDAHPEVHAEPEAGFYSGTAEELPEAKGLFGRPHFVWAVVAQFFNVAAQGGTWAFFINYGAEKMGLADAVASRYFALSMVMMMVGRFVGTYLMRFIAPNKLLATFALANAVLCVIIAQSWGWPSFIALLGLNFFFSIMFPTIFSLGLKDLGAKTQQGSSFLVMTVAGGAIFPYLMGKVANHDVAAAYYLPIICYLVIFLFGARLYKVKR</sequence>
<dbReference type="InterPro" id="IPR011701">
    <property type="entry name" value="MFS"/>
</dbReference>
<feature type="transmembrane region" description="Helical" evidence="6">
    <location>
        <begin position="20"/>
        <end position="40"/>
    </location>
</feature>
<feature type="transmembrane region" description="Helical" evidence="6">
    <location>
        <begin position="246"/>
        <end position="270"/>
    </location>
</feature>
<dbReference type="EMBL" id="MTSE01000001">
    <property type="protein sequence ID" value="OUJ76287.1"/>
    <property type="molecule type" value="Genomic_DNA"/>
</dbReference>
<feature type="transmembrane region" description="Helical" evidence="6">
    <location>
        <begin position="398"/>
        <end position="416"/>
    </location>
</feature>
<feature type="transmembrane region" description="Helical" evidence="6">
    <location>
        <begin position="337"/>
        <end position="358"/>
    </location>
</feature>
<evidence type="ECO:0000256" key="4">
    <source>
        <dbReference type="ARBA" id="ARBA00022989"/>
    </source>
</evidence>
<feature type="transmembrane region" description="Helical" evidence="6">
    <location>
        <begin position="60"/>
        <end position="80"/>
    </location>
</feature>
<dbReference type="PANTHER" id="PTHR43702:SF11">
    <property type="entry name" value="L-FUCOSE-PROTON SYMPORTER"/>
    <property type="match status" value="1"/>
</dbReference>
<dbReference type="Gene3D" id="1.20.1250.20">
    <property type="entry name" value="MFS general substrate transporter like domains"/>
    <property type="match status" value="2"/>
</dbReference>
<dbReference type="InterPro" id="IPR050375">
    <property type="entry name" value="MFS_TsgA-like"/>
</dbReference>
<dbReference type="InterPro" id="IPR036259">
    <property type="entry name" value="MFS_trans_sf"/>
</dbReference>
<keyword evidence="3 6" id="KW-0812">Transmembrane</keyword>
<dbReference type="CDD" id="cd17394">
    <property type="entry name" value="MFS_FucP_like"/>
    <property type="match status" value="1"/>
</dbReference>
<keyword evidence="4 6" id="KW-1133">Transmembrane helix</keyword>
<dbReference type="OrthoDB" id="9795150at2"/>
<dbReference type="SUPFAM" id="SSF103473">
    <property type="entry name" value="MFS general substrate transporter"/>
    <property type="match status" value="1"/>
</dbReference>
<evidence type="ECO:0000256" key="3">
    <source>
        <dbReference type="ARBA" id="ARBA00022692"/>
    </source>
</evidence>
<feature type="transmembrane region" description="Helical" evidence="6">
    <location>
        <begin position="282"/>
        <end position="300"/>
    </location>
</feature>
<name>A0A243WLX9_9BACT</name>
<dbReference type="GO" id="GO:0005886">
    <property type="term" value="C:plasma membrane"/>
    <property type="evidence" value="ECO:0007669"/>
    <property type="project" value="UniProtKB-SubCell"/>
</dbReference>
<comment type="subcellular location">
    <subcellularLocation>
        <location evidence="1">Cell inner membrane</location>
        <topology evidence="1">Multi-pass membrane protein</topology>
    </subcellularLocation>
</comment>
<evidence type="ECO:0000256" key="6">
    <source>
        <dbReference type="SAM" id="Phobius"/>
    </source>
</evidence>
<dbReference type="GO" id="GO:0022857">
    <property type="term" value="F:transmembrane transporter activity"/>
    <property type="evidence" value="ECO:0007669"/>
    <property type="project" value="InterPro"/>
</dbReference>